<dbReference type="InterPro" id="IPR012334">
    <property type="entry name" value="Pectin_lyas_fold"/>
</dbReference>
<protein>
    <submittedName>
        <fullName evidence="3">Right-handed parallel beta-helix repeat-containing protein</fullName>
    </submittedName>
</protein>
<dbReference type="EMBL" id="VWOX01000004">
    <property type="protein sequence ID" value="KAA5544278.1"/>
    <property type="molecule type" value="Genomic_DNA"/>
</dbReference>
<evidence type="ECO:0000259" key="2">
    <source>
        <dbReference type="Pfam" id="PF13229"/>
    </source>
</evidence>
<dbReference type="Pfam" id="PF13229">
    <property type="entry name" value="Beta_helix"/>
    <property type="match status" value="1"/>
</dbReference>
<evidence type="ECO:0000313" key="3">
    <source>
        <dbReference type="EMBL" id="KAA5544278.1"/>
    </source>
</evidence>
<dbReference type="Proteomes" id="UP000324479">
    <property type="component" value="Unassembled WGS sequence"/>
</dbReference>
<dbReference type="AlphaFoldDB" id="A0A5M6D9P3"/>
<gene>
    <name evidence="3" type="ORF">FYK55_07970</name>
</gene>
<reference evidence="3 4" key="1">
    <citation type="submission" date="2019-08" db="EMBL/GenBank/DDBJ databases">
        <authorList>
            <person name="Dhanesh K."/>
            <person name="Kumar G."/>
            <person name="Sasikala C."/>
            <person name="Venkata Ramana C."/>
        </authorList>
    </citation>
    <scope>NUCLEOTIDE SEQUENCE [LARGE SCALE GENOMIC DNA]</scope>
    <source>
        <strain evidence="3 4">JC645</strain>
    </source>
</reference>
<dbReference type="SMART" id="SM00710">
    <property type="entry name" value="PbH1"/>
    <property type="match status" value="6"/>
</dbReference>
<accession>A0A5M6D9P3</accession>
<feature type="chain" id="PRO_5024310154" evidence="1">
    <location>
        <begin position="23"/>
        <end position="820"/>
    </location>
</feature>
<dbReference type="PANTHER" id="PTHR36453:SF1">
    <property type="entry name" value="RIGHT HANDED BETA HELIX DOMAIN-CONTAINING PROTEIN"/>
    <property type="match status" value="1"/>
</dbReference>
<feature type="signal peptide" evidence="1">
    <location>
        <begin position="1"/>
        <end position="22"/>
    </location>
</feature>
<keyword evidence="1" id="KW-0732">Signal</keyword>
<organism evidence="3 4">
    <name type="scientific">Roseiconus nitratireducens</name>
    <dbReference type="NCBI Taxonomy" id="2605748"/>
    <lineage>
        <taxon>Bacteria</taxon>
        <taxon>Pseudomonadati</taxon>
        <taxon>Planctomycetota</taxon>
        <taxon>Planctomycetia</taxon>
        <taxon>Pirellulales</taxon>
        <taxon>Pirellulaceae</taxon>
        <taxon>Roseiconus</taxon>
    </lineage>
</organism>
<sequence length="820" mass="91402">MIFRCLLTCWFAIVAVSALPLAAEDRVAVEQPTEDSLRRALVAITRRRDMGEHSPLTVTLPPGTIRLTEPIRLSEQVVGEGLTFRGADGGKTVLSGCGALAAPDRRGDRWYFPLNVSVDGGPVPRLVLVDGKLRSPAREPNVGYHRIEQAAEDRRSGFRFAAGDLPEDLMVDQGVCDLVFLHDWSSSRLPVASIDQGQRRLTTVGPIGCSADHYAIDHFEKQPRYWLEGHRQFADLAGEWFFDRSANEIVLLAGNESAPPAVELPVLERLVVAGERSDGNASAGKIESLAFERITFQGTRFPMPAGGLAGAQATMHEPRNADGRRATQDRPMLSAAVEIQRGVNCRLTDCSFRGIGNTALWLGSRSTRCVVKDCTFADIGGNAINLGEDNHRRVEGQPWYRSAPEQVPTDNQIVRCEIRDCGQVLPGSVAIWAPLHRRLEIAENLIEDCPYTGISLGWIWNDQPSPAGDNHVHHNQIRRVMQVLSDGGGIYTLGRQPGTRLQANDITDIPLNAGRAESNGMFLDEGSTGLQISDNQFRRIAKSPLRFHRAGRNVATGNRWELETTQTPAVRYNNTPESAIQLEDNTILEREPRIYLIGNSLTWDTRPSDLQHYVNWHVDCGKSLKYIFDHPADPCVASSRLWPIALQQLQYDYVCFQPHYGTSLQEDLSAISHWMKLQPSAIVIVHTGWARSATLLQEYQQQKPTTMVHSPAYFQALIEQLQEDFPDREIRQTFATDALHLIAEETQSGKAPLDQLTDLYRDAIHLTLGEGRYLAHNLMRLAVDQRPSDQGFSITTQDPELKGYLDSVIRRCRTPQQSTD</sequence>
<dbReference type="RefSeq" id="WP_150075884.1">
    <property type="nucleotide sequence ID" value="NZ_VWOX01000004.1"/>
</dbReference>
<dbReference type="Gene3D" id="2.160.20.10">
    <property type="entry name" value="Single-stranded right-handed beta-helix, Pectin lyase-like"/>
    <property type="match status" value="1"/>
</dbReference>
<name>A0A5M6D9P3_9BACT</name>
<evidence type="ECO:0000313" key="4">
    <source>
        <dbReference type="Proteomes" id="UP000324479"/>
    </source>
</evidence>
<dbReference type="InterPro" id="IPR011050">
    <property type="entry name" value="Pectin_lyase_fold/virulence"/>
</dbReference>
<keyword evidence="4" id="KW-1185">Reference proteome</keyword>
<evidence type="ECO:0000256" key="1">
    <source>
        <dbReference type="SAM" id="SignalP"/>
    </source>
</evidence>
<comment type="caution">
    <text evidence="3">The sequence shown here is derived from an EMBL/GenBank/DDBJ whole genome shotgun (WGS) entry which is preliminary data.</text>
</comment>
<dbReference type="PANTHER" id="PTHR36453">
    <property type="entry name" value="SECRETED PROTEIN-RELATED"/>
    <property type="match status" value="1"/>
</dbReference>
<dbReference type="InterPro" id="IPR006626">
    <property type="entry name" value="PbH1"/>
</dbReference>
<proteinExistence type="predicted"/>
<feature type="domain" description="Right handed beta helix" evidence="2">
    <location>
        <begin position="336"/>
        <end position="537"/>
    </location>
</feature>
<dbReference type="InterPro" id="IPR039448">
    <property type="entry name" value="Beta_helix"/>
</dbReference>
<dbReference type="SUPFAM" id="SSF51126">
    <property type="entry name" value="Pectin lyase-like"/>
    <property type="match status" value="1"/>
</dbReference>